<gene>
    <name evidence="2" type="ORF">AB5J58_28580</name>
</gene>
<organism evidence="2">
    <name type="scientific">Streptomyces sp. R08</name>
    <dbReference type="NCBI Taxonomy" id="3238624"/>
    <lineage>
        <taxon>Bacteria</taxon>
        <taxon>Bacillati</taxon>
        <taxon>Actinomycetota</taxon>
        <taxon>Actinomycetes</taxon>
        <taxon>Kitasatosporales</taxon>
        <taxon>Streptomycetaceae</taxon>
        <taxon>Streptomyces</taxon>
    </lineage>
</organism>
<dbReference type="InterPro" id="IPR007278">
    <property type="entry name" value="DUF397"/>
</dbReference>
<accession>A0AB39MFQ2</accession>
<dbReference type="AlphaFoldDB" id="A0AB39MFQ2"/>
<evidence type="ECO:0000259" key="1">
    <source>
        <dbReference type="Pfam" id="PF04149"/>
    </source>
</evidence>
<protein>
    <submittedName>
        <fullName evidence="2">DUF397 domain-containing protein</fullName>
    </submittedName>
</protein>
<reference evidence="2" key="1">
    <citation type="submission" date="2024-07" db="EMBL/GenBank/DDBJ databases">
        <authorList>
            <person name="Yu S.T."/>
        </authorList>
    </citation>
    <scope>NUCLEOTIDE SEQUENCE</scope>
    <source>
        <strain evidence="2">R08</strain>
    </source>
</reference>
<name>A0AB39MFQ2_9ACTN</name>
<dbReference type="RefSeq" id="WP_369189638.1">
    <property type="nucleotide sequence ID" value="NZ_CP163431.1"/>
</dbReference>
<dbReference type="EMBL" id="CP163431">
    <property type="protein sequence ID" value="XDQ03867.1"/>
    <property type="molecule type" value="Genomic_DNA"/>
</dbReference>
<sequence>MERYGGSGTRGALEPEIAIDPADAIVHIRDSKDTDRAQLAFADDAWTEFVAFASY</sequence>
<evidence type="ECO:0000313" key="2">
    <source>
        <dbReference type="EMBL" id="XDQ03867.1"/>
    </source>
</evidence>
<feature type="domain" description="DUF397" evidence="1">
    <location>
        <begin position="16"/>
        <end position="52"/>
    </location>
</feature>
<dbReference type="Pfam" id="PF04149">
    <property type="entry name" value="DUF397"/>
    <property type="match status" value="1"/>
</dbReference>
<proteinExistence type="predicted"/>